<organism evidence="1 2">
    <name type="scientific">Intoshia linei</name>
    <dbReference type="NCBI Taxonomy" id="1819745"/>
    <lineage>
        <taxon>Eukaryota</taxon>
        <taxon>Metazoa</taxon>
        <taxon>Spiralia</taxon>
        <taxon>Lophotrochozoa</taxon>
        <taxon>Mesozoa</taxon>
        <taxon>Orthonectida</taxon>
        <taxon>Rhopaluridae</taxon>
        <taxon>Intoshia</taxon>
    </lineage>
</organism>
<proteinExistence type="predicted"/>
<dbReference type="InterPro" id="IPR019183">
    <property type="entry name" value="NAA25_NatB_aux_su"/>
</dbReference>
<accession>A0A177BDF1</accession>
<evidence type="ECO:0000313" key="1">
    <source>
        <dbReference type="EMBL" id="OAF71564.1"/>
    </source>
</evidence>
<sequence>MWISCLSKIYTFIGNYKKAKYFINQHSNSDTILNETINILKVSCHWEGILNLIESHISSDNFNGFYIKNYYFALKKLIEQISVNDRSNICDTFMKRYLFIFNLMRKKDESVDNRSLYVAYVLLLKLKYKFNIEFERELNIVSINILFNYFSNYADKACFFKTICSFVYIPEINYILRRKSLYIMDTFPVWNCADFNVIRLCRYYSNFNNNKMNKVKELKNNLFRLDENINHTILNYDKSLRQHMYNISRMTFVILVDLFLEQESNDYLMDAFYLISTMINLNVSCYLENLAYVVLCKYLGAFGLAYTSLEKLHTKTFVFDSVGYSLYGISFYVGDRESFINFSNTALDQYANYANETSDCMYTSLGTQSYQQVEDAHNCHSRLNKNVHILLIKIESVIESMLYDVNSIKTFFSVFDSHSESIDEFVANDLSCFECSCDHSVLFDIFETFNFDNISHIMMKNLENYWTIFRMTLILSFSCVYHEYNSKNEKFSYPKPNIDCLAVPRKVYADFLKQCNDISHFNKYSEKFFSNDDLLNEKDVELNISKNYYDIDLNCKQVEIIQEDNELMNNTNPLKKNASILIKPLLSETPKNEFNETSNVTKYVKIGLKSILYKNIPFEIDTSLLDGINKDRSLPESTIHSVPDNTVFNNLIFLNENFSVLTESIEKISLSKLDDSKYKEKLINLTQESIEKKNIYYMNGYNYLHLRNYEEIKTNKKILKKFDASKRISFNQDTSNNTNAHTGLENYHKIMILMEIITFGFSNISKNQSKLPLSPIAHKCSIFFECGIAIGVHNCALLVLHLYKFFKNQTNEQQLFSSINSFSDYLINLKLGSSIVEISCFAEFYGVIYLYSTILNHILLVNKATLTDGIIKTFTNYFNNVSMWGKNLRMVIDSMIKNVGKTVNKTFYITAYTENIMHQESLISSQLDALSEIDSFLSTKLNHLNKLHMNLSKKFA</sequence>
<reference evidence="1 2" key="1">
    <citation type="submission" date="2016-04" db="EMBL/GenBank/DDBJ databases">
        <title>The genome of Intoshia linei affirms orthonectids as highly simplified spiralians.</title>
        <authorList>
            <person name="Mikhailov K.V."/>
            <person name="Slusarev G.S."/>
            <person name="Nikitin M.A."/>
            <person name="Logacheva M.D."/>
            <person name="Penin A."/>
            <person name="Aleoshin V."/>
            <person name="Panchin Y.V."/>
        </authorList>
    </citation>
    <scope>NUCLEOTIDE SEQUENCE [LARGE SCALE GENOMIC DNA]</scope>
    <source>
        <strain evidence="1">Intl2013</strain>
        <tissue evidence="1">Whole animal</tissue>
    </source>
</reference>
<dbReference type="AlphaFoldDB" id="A0A177BDF1"/>
<protein>
    <submittedName>
        <fullName evidence="1">Uncharacterized protein</fullName>
    </submittedName>
</protein>
<comment type="caution">
    <text evidence="1">The sequence shown here is derived from an EMBL/GenBank/DDBJ whole genome shotgun (WGS) entry which is preliminary data.</text>
</comment>
<dbReference type="EMBL" id="LWCA01000041">
    <property type="protein sequence ID" value="OAF71564.1"/>
    <property type="molecule type" value="Genomic_DNA"/>
</dbReference>
<keyword evidence="2" id="KW-1185">Reference proteome</keyword>
<name>A0A177BDF1_9BILA</name>
<dbReference type="Proteomes" id="UP000078046">
    <property type="component" value="Unassembled WGS sequence"/>
</dbReference>
<evidence type="ECO:0000313" key="2">
    <source>
        <dbReference type="Proteomes" id="UP000078046"/>
    </source>
</evidence>
<dbReference type="Pfam" id="PF09797">
    <property type="entry name" value="NatB_MDM20"/>
    <property type="match status" value="1"/>
</dbReference>
<gene>
    <name evidence="1" type="ORF">A3Q56_00691</name>
</gene>